<dbReference type="InterPro" id="IPR025997">
    <property type="entry name" value="SBP_2_dom"/>
</dbReference>
<dbReference type="PANTHER" id="PTHR30146">
    <property type="entry name" value="LACI-RELATED TRANSCRIPTIONAL REPRESSOR"/>
    <property type="match status" value="1"/>
</dbReference>
<proteinExistence type="predicted"/>
<name>A0A1I3CDD3_SELRU</name>
<dbReference type="RefSeq" id="WP_075442130.1">
    <property type="nucleotide sequence ID" value="NZ_FOQK01000003.1"/>
</dbReference>
<dbReference type="InterPro" id="IPR010982">
    <property type="entry name" value="Lambda_DNA-bd_dom_sf"/>
</dbReference>
<dbReference type="InterPro" id="IPR000843">
    <property type="entry name" value="HTH_LacI"/>
</dbReference>
<dbReference type="CDD" id="cd06307">
    <property type="entry name" value="PBP1_sugar_binding"/>
    <property type="match status" value="1"/>
</dbReference>
<protein>
    <submittedName>
        <fullName evidence="5">Transcriptional regulator, LacI family</fullName>
    </submittedName>
</protein>
<dbReference type="SUPFAM" id="SSF53822">
    <property type="entry name" value="Periplasmic binding protein-like I"/>
    <property type="match status" value="1"/>
</dbReference>
<evidence type="ECO:0000256" key="3">
    <source>
        <dbReference type="ARBA" id="ARBA00023163"/>
    </source>
</evidence>
<evidence type="ECO:0000259" key="4">
    <source>
        <dbReference type="PROSITE" id="PS50932"/>
    </source>
</evidence>
<dbReference type="Gene3D" id="1.10.260.40">
    <property type="entry name" value="lambda repressor-like DNA-binding domains"/>
    <property type="match status" value="1"/>
</dbReference>
<accession>A0A1I3CDD3</accession>
<dbReference type="GO" id="GO:0000976">
    <property type="term" value="F:transcription cis-regulatory region binding"/>
    <property type="evidence" value="ECO:0007669"/>
    <property type="project" value="TreeGrafter"/>
</dbReference>
<dbReference type="AlphaFoldDB" id="A0A1I3CDD3"/>
<reference evidence="5 6" key="1">
    <citation type="submission" date="2016-10" db="EMBL/GenBank/DDBJ databases">
        <authorList>
            <person name="de Groot N.N."/>
        </authorList>
    </citation>
    <scope>NUCLEOTIDE SEQUENCE [LARGE SCALE GENOMIC DNA]</scope>
    <source>
        <strain evidence="5 6">Z108</strain>
    </source>
</reference>
<keyword evidence="3" id="KW-0804">Transcription</keyword>
<dbReference type="Pfam" id="PF13407">
    <property type="entry name" value="Peripla_BP_4"/>
    <property type="match status" value="1"/>
</dbReference>
<dbReference type="EMBL" id="FOQK01000003">
    <property type="protein sequence ID" value="SFH72584.1"/>
    <property type="molecule type" value="Genomic_DNA"/>
</dbReference>
<dbReference type="OrthoDB" id="569491at2"/>
<evidence type="ECO:0000313" key="6">
    <source>
        <dbReference type="Proteomes" id="UP000183639"/>
    </source>
</evidence>
<keyword evidence="2" id="KW-0238">DNA-binding</keyword>
<dbReference type="Gene3D" id="3.40.50.2300">
    <property type="match status" value="2"/>
</dbReference>
<dbReference type="InterPro" id="IPR028082">
    <property type="entry name" value="Peripla_BP_I"/>
</dbReference>
<dbReference type="CDD" id="cd01392">
    <property type="entry name" value="HTH_LacI"/>
    <property type="match status" value="1"/>
</dbReference>
<dbReference type="GO" id="GO:0003700">
    <property type="term" value="F:DNA-binding transcription factor activity"/>
    <property type="evidence" value="ECO:0007669"/>
    <property type="project" value="TreeGrafter"/>
</dbReference>
<evidence type="ECO:0000313" key="5">
    <source>
        <dbReference type="EMBL" id="SFH72584.1"/>
    </source>
</evidence>
<evidence type="ECO:0000256" key="1">
    <source>
        <dbReference type="ARBA" id="ARBA00023015"/>
    </source>
</evidence>
<dbReference type="PANTHER" id="PTHR30146:SF109">
    <property type="entry name" value="HTH-TYPE TRANSCRIPTIONAL REGULATOR GALS"/>
    <property type="match status" value="1"/>
</dbReference>
<evidence type="ECO:0000256" key="2">
    <source>
        <dbReference type="ARBA" id="ARBA00023125"/>
    </source>
</evidence>
<sequence length="338" mass="37668">MVTMKKIAELCGVSRGTVDRALNGRGRVNAETAEHIRKMAKQLGYEPNPAGKALAARKNRPIIGVILSSEGNAFFDKVIEGMKDAAREYAVYGLQVDIRTMKGYQPEEQLRLMEELQPEVKALILNPINDARVIAKIDELVAAGIFVVNVNNDVDGSKRHCYVGSDYYNGGITSCALLEAMIGRSAEIGLILGSRQVLGHKQRLDGFMHRMQRVENFHVIDVIEHEDDEIFAYERTKAFLLAHPETTALVSLAAGVYGIGRAVMQLPKEKRPMVIAFDSVPTTVEMMKFGVVRATIFQHPYRQGHLAVDLAFAYLVNGRMPGKQEYILKNEIRLLENL</sequence>
<dbReference type="PROSITE" id="PS50932">
    <property type="entry name" value="HTH_LACI_2"/>
    <property type="match status" value="1"/>
</dbReference>
<organism evidence="5 6">
    <name type="scientific">Selenomonas ruminantium</name>
    <dbReference type="NCBI Taxonomy" id="971"/>
    <lineage>
        <taxon>Bacteria</taxon>
        <taxon>Bacillati</taxon>
        <taxon>Bacillota</taxon>
        <taxon>Negativicutes</taxon>
        <taxon>Selenomonadales</taxon>
        <taxon>Selenomonadaceae</taxon>
        <taxon>Selenomonas</taxon>
    </lineage>
</organism>
<dbReference type="Pfam" id="PF00356">
    <property type="entry name" value="LacI"/>
    <property type="match status" value="1"/>
</dbReference>
<dbReference type="Proteomes" id="UP000183639">
    <property type="component" value="Unassembled WGS sequence"/>
</dbReference>
<dbReference type="SUPFAM" id="SSF47413">
    <property type="entry name" value="lambda repressor-like DNA-binding domains"/>
    <property type="match status" value="1"/>
</dbReference>
<keyword evidence="1" id="KW-0805">Transcription regulation</keyword>
<gene>
    <name evidence="5" type="ORF">SAMN04487861_10371</name>
</gene>
<dbReference type="SMART" id="SM00354">
    <property type="entry name" value="HTH_LACI"/>
    <property type="match status" value="1"/>
</dbReference>
<feature type="domain" description="HTH lacI-type" evidence="4">
    <location>
        <begin position="2"/>
        <end position="56"/>
    </location>
</feature>